<evidence type="ECO:0000313" key="2">
    <source>
        <dbReference type="EMBL" id="QHS88581.1"/>
    </source>
</evidence>
<dbReference type="PANTHER" id="PTHR34009">
    <property type="entry name" value="PROTEIN STAR"/>
    <property type="match status" value="1"/>
</dbReference>
<dbReference type="AlphaFoldDB" id="A0A6C0BA37"/>
<dbReference type="EMBL" id="MN739100">
    <property type="protein sequence ID" value="QHS88581.1"/>
    <property type="molecule type" value="Genomic_DNA"/>
</dbReference>
<dbReference type="GO" id="GO:0005886">
    <property type="term" value="C:plasma membrane"/>
    <property type="evidence" value="ECO:0007669"/>
    <property type="project" value="TreeGrafter"/>
</dbReference>
<sequence length="643" mass="75145">MNSFDVFDTIIGRLCYKGTKIFDIIEKITGIQKFSIIRQKCEREGIDNIYSQIHTIYPNIDIESLKKLELQLEYDFSFPIWKYLNKINSNDILISDMYLSKEDIYKLIQKHKSIENNLFVTSGGKSSGHLWDNKTIVDNIILHTGDNKISDYINPMSRNIPSEWVSNVDFNTIEFEISKNNYEVACLIRATRLTLQHENDFMYESCTLSLIPLSYLISLHIKKQVEEQDIKEVIFLSRDGYWIYTIFKLFFPTIKCKYVYVSRLLTSNPLQLNKFINLINENNDKKILVDLYGSGTTVNTFLNRLINTTYLLCVSWDTITPLQSNNLRIIRICNKYSEIIEKIFSAPHGSINHNGILLQPEYDITIFKPYMITINLFKNYYNTYTKYDTIHHNCFNVSEIINTILTMPCEKLLNINNIVIHNSNHDNDKQSYPITYFSQIEQDKYYIENIIKFKCNGVFLDIGAYDGITGSNTYFLEKYLNWSGVLVECNPNVINTCRMNRTNPICNKAIFNTEGTVEFLIPKGDEMVGGKEQLCGIKTSLKKESLVYFSNAYSTSEIINVETITLNNIFKLYNLTIVDYMSIDIEGGELNALLNFDFEKYKILFITIEHGCIKEYQQQIYNFLISKGYKLHRNNKWDDEYYI</sequence>
<dbReference type="Pfam" id="PF05050">
    <property type="entry name" value="Methyltransf_21"/>
    <property type="match status" value="1"/>
</dbReference>
<name>A0A6C0BA37_9ZZZZ</name>
<evidence type="ECO:0000259" key="1">
    <source>
        <dbReference type="Pfam" id="PF05050"/>
    </source>
</evidence>
<dbReference type="GO" id="GO:0006888">
    <property type="term" value="P:endoplasmic reticulum to Golgi vesicle-mediated transport"/>
    <property type="evidence" value="ECO:0007669"/>
    <property type="project" value="TreeGrafter"/>
</dbReference>
<accession>A0A6C0BA37</accession>
<organism evidence="2">
    <name type="scientific">viral metagenome</name>
    <dbReference type="NCBI Taxonomy" id="1070528"/>
    <lineage>
        <taxon>unclassified sequences</taxon>
        <taxon>metagenomes</taxon>
        <taxon>organismal metagenomes</taxon>
    </lineage>
</organism>
<dbReference type="GO" id="GO:0016197">
    <property type="term" value="P:endosomal transport"/>
    <property type="evidence" value="ECO:0007669"/>
    <property type="project" value="TreeGrafter"/>
</dbReference>
<dbReference type="PANTHER" id="PTHR34009:SF2">
    <property type="entry name" value="PROTEIN STAR"/>
    <property type="match status" value="1"/>
</dbReference>
<dbReference type="InterPro" id="IPR053202">
    <property type="entry name" value="EGF_Rcpt_Signaling_Reg"/>
</dbReference>
<reference evidence="2" key="1">
    <citation type="journal article" date="2020" name="Nature">
        <title>Giant virus diversity and host interactions through global metagenomics.</title>
        <authorList>
            <person name="Schulz F."/>
            <person name="Roux S."/>
            <person name="Paez-Espino D."/>
            <person name="Jungbluth S."/>
            <person name="Walsh D.A."/>
            <person name="Denef V.J."/>
            <person name="McMahon K.D."/>
            <person name="Konstantinidis K.T."/>
            <person name="Eloe-Fadrosh E.A."/>
            <person name="Kyrpides N.C."/>
            <person name="Woyke T."/>
        </authorList>
    </citation>
    <scope>NUCLEOTIDE SEQUENCE</scope>
    <source>
        <strain evidence="2">GVMAG-M-3300010158-55</strain>
    </source>
</reference>
<dbReference type="SUPFAM" id="SSF53335">
    <property type="entry name" value="S-adenosyl-L-methionine-dependent methyltransferases"/>
    <property type="match status" value="1"/>
</dbReference>
<dbReference type="GO" id="GO:0005794">
    <property type="term" value="C:Golgi apparatus"/>
    <property type="evidence" value="ECO:0007669"/>
    <property type="project" value="TreeGrafter"/>
</dbReference>
<feature type="domain" description="Methyltransferase FkbM" evidence="1">
    <location>
        <begin position="461"/>
        <end position="631"/>
    </location>
</feature>
<dbReference type="InterPro" id="IPR029063">
    <property type="entry name" value="SAM-dependent_MTases_sf"/>
</dbReference>
<dbReference type="GO" id="GO:0005789">
    <property type="term" value="C:endoplasmic reticulum membrane"/>
    <property type="evidence" value="ECO:0007669"/>
    <property type="project" value="TreeGrafter"/>
</dbReference>
<dbReference type="GO" id="GO:0031902">
    <property type="term" value="C:late endosome membrane"/>
    <property type="evidence" value="ECO:0007669"/>
    <property type="project" value="TreeGrafter"/>
</dbReference>
<protein>
    <recommendedName>
        <fullName evidence="1">Methyltransferase FkbM domain-containing protein</fullName>
    </recommendedName>
</protein>
<dbReference type="InterPro" id="IPR006342">
    <property type="entry name" value="FkbM_mtfrase"/>
</dbReference>
<proteinExistence type="predicted"/>
<dbReference type="NCBIfam" id="TIGR01444">
    <property type="entry name" value="fkbM_fam"/>
    <property type="match status" value="1"/>
</dbReference>
<dbReference type="Gene3D" id="3.40.50.150">
    <property type="entry name" value="Vaccinia Virus protein VP39"/>
    <property type="match status" value="1"/>
</dbReference>